<dbReference type="AlphaFoldDB" id="A0A7R9PK95"/>
<gene>
    <name evidence="1" type="ORF">TGEB3V08_LOCUS4204</name>
</gene>
<accession>A0A7R9PK95</accession>
<proteinExistence type="predicted"/>
<reference evidence="1" key="1">
    <citation type="submission" date="2020-11" db="EMBL/GenBank/DDBJ databases">
        <authorList>
            <person name="Tran Van P."/>
        </authorList>
    </citation>
    <scope>NUCLEOTIDE SEQUENCE</scope>
</reference>
<protein>
    <submittedName>
        <fullName evidence="1">Uncharacterized protein</fullName>
    </submittedName>
</protein>
<name>A0A7R9PK95_TIMGE</name>
<dbReference type="EMBL" id="OE840433">
    <property type="protein sequence ID" value="CAD7590598.1"/>
    <property type="molecule type" value="Genomic_DNA"/>
</dbReference>
<evidence type="ECO:0000313" key="1">
    <source>
        <dbReference type="EMBL" id="CAD7590598.1"/>
    </source>
</evidence>
<organism evidence="1">
    <name type="scientific">Timema genevievae</name>
    <name type="common">Walking stick</name>
    <dbReference type="NCBI Taxonomy" id="629358"/>
    <lineage>
        <taxon>Eukaryota</taxon>
        <taxon>Metazoa</taxon>
        <taxon>Ecdysozoa</taxon>
        <taxon>Arthropoda</taxon>
        <taxon>Hexapoda</taxon>
        <taxon>Insecta</taxon>
        <taxon>Pterygota</taxon>
        <taxon>Neoptera</taxon>
        <taxon>Polyneoptera</taxon>
        <taxon>Phasmatodea</taxon>
        <taxon>Timematodea</taxon>
        <taxon>Timematoidea</taxon>
        <taxon>Timematidae</taxon>
        <taxon>Timema</taxon>
    </lineage>
</organism>
<sequence length="323" mass="37938">MKVQEVEEMPFLLSKVKLNLDMSERDKRKVKDLGNLVEIRKRVRNEELNLRPNGQSFSLQIRSYVGQEFGYRKYLHKMVGSFNKDGKGKNFSQVRTRQHFPENIVCKQLGNGLQEGNVLCHLFQMSYKKQCIRVWMCLPTFPATINVGQFAFAVQRLRQFLIENIQELRYFTGTLFWDVTSMYFKNLVKKLDIYNETGEKCSVGLNEGEKKISGPLYLWLYLHLDIMFFLKEIDSGTWASWQERSMRVEYENKFLQTFYWMIKKNKYGSKGLYISVRDDKLYLSQNVPQRDYIPSNGYTSIDTSLVPDLSPKLGPHLPNHSAP</sequence>